<evidence type="ECO:0000313" key="2">
    <source>
        <dbReference type="EMBL" id="KAL0000423.1"/>
    </source>
</evidence>
<dbReference type="EMBL" id="JAZDWU010000005">
    <property type="protein sequence ID" value="KAL0000423.1"/>
    <property type="molecule type" value="Genomic_DNA"/>
</dbReference>
<reference evidence="2 3" key="1">
    <citation type="submission" date="2024-01" db="EMBL/GenBank/DDBJ databases">
        <title>A telomere-to-telomere, gap-free genome of sweet tea (Lithocarpus litseifolius).</title>
        <authorList>
            <person name="Zhou J."/>
        </authorList>
    </citation>
    <scope>NUCLEOTIDE SEQUENCE [LARGE SCALE GENOMIC DNA]</scope>
    <source>
        <strain evidence="2">Zhou-2022a</strain>
        <tissue evidence="2">Leaf</tissue>
    </source>
</reference>
<accession>A0AAW2CQC1</accession>
<dbReference type="InterPro" id="IPR012337">
    <property type="entry name" value="RNaseH-like_sf"/>
</dbReference>
<keyword evidence="3" id="KW-1185">Reference proteome</keyword>
<dbReference type="GO" id="GO:0004523">
    <property type="term" value="F:RNA-DNA hybrid ribonuclease activity"/>
    <property type="evidence" value="ECO:0007669"/>
    <property type="project" value="InterPro"/>
</dbReference>
<dbReference type="InterPro" id="IPR036397">
    <property type="entry name" value="RNaseH_sf"/>
</dbReference>
<protein>
    <recommendedName>
        <fullName evidence="1">RNase H type-1 domain-containing protein</fullName>
    </recommendedName>
</protein>
<dbReference type="AlphaFoldDB" id="A0AAW2CQC1"/>
<dbReference type="InterPro" id="IPR002156">
    <property type="entry name" value="RNaseH_domain"/>
</dbReference>
<dbReference type="GO" id="GO:0003676">
    <property type="term" value="F:nucleic acid binding"/>
    <property type="evidence" value="ECO:0007669"/>
    <property type="project" value="InterPro"/>
</dbReference>
<comment type="caution">
    <text evidence="2">The sequence shown here is derived from an EMBL/GenBank/DDBJ whole genome shotgun (WGS) entry which is preliminary data.</text>
</comment>
<dbReference type="Proteomes" id="UP001459277">
    <property type="component" value="Unassembled WGS sequence"/>
</dbReference>
<dbReference type="Gene3D" id="3.30.420.10">
    <property type="entry name" value="Ribonuclease H-like superfamily/Ribonuclease H"/>
    <property type="match status" value="1"/>
</dbReference>
<proteinExistence type="predicted"/>
<organism evidence="2 3">
    <name type="scientific">Lithocarpus litseifolius</name>
    <dbReference type="NCBI Taxonomy" id="425828"/>
    <lineage>
        <taxon>Eukaryota</taxon>
        <taxon>Viridiplantae</taxon>
        <taxon>Streptophyta</taxon>
        <taxon>Embryophyta</taxon>
        <taxon>Tracheophyta</taxon>
        <taxon>Spermatophyta</taxon>
        <taxon>Magnoliopsida</taxon>
        <taxon>eudicotyledons</taxon>
        <taxon>Gunneridae</taxon>
        <taxon>Pentapetalae</taxon>
        <taxon>rosids</taxon>
        <taxon>fabids</taxon>
        <taxon>Fagales</taxon>
        <taxon>Fagaceae</taxon>
        <taxon>Lithocarpus</taxon>
    </lineage>
</organism>
<dbReference type="CDD" id="cd06222">
    <property type="entry name" value="RNase_H_like"/>
    <property type="match status" value="1"/>
</dbReference>
<evidence type="ECO:0000313" key="3">
    <source>
        <dbReference type="Proteomes" id="UP001459277"/>
    </source>
</evidence>
<feature type="domain" description="RNase H type-1" evidence="1">
    <location>
        <begin position="14"/>
        <end position="94"/>
    </location>
</feature>
<dbReference type="PANTHER" id="PTHR47723">
    <property type="entry name" value="OS05G0353850 PROTEIN"/>
    <property type="match status" value="1"/>
</dbReference>
<dbReference type="SUPFAM" id="SSF53098">
    <property type="entry name" value="Ribonuclease H-like"/>
    <property type="match status" value="1"/>
</dbReference>
<evidence type="ECO:0000259" key="1">
    <source>
        <dbReference type="Pfam" id="PF13456"/>
    </source>
</evidence>
<name>A0AAW2CQC1_9ROSI</name>
<gene>
    <name evidence="2" type="ORF">SO802_014204</name>
</gene>
<dbReference type="InterPro" id="IPR053151">
    <property type="entry name" value="RNase_H-like"/>
</dbReference>
<dbReference type="PANTHER" id="PTHR47723:SF19">
    <property type="entry name" value="POLYNUCLEOTIDYL TRANSFERASE, RIBONUCLEASE H-LIKE SUPERFAMILY PROTEIN"/>
    <property type="match status" value="1"/>
</dbReference>
<sequence length="104" mass="11906">MGAFSMIEEALAVNSLEAKLWAIRDGLIICNQLLIRALYIELDAKAVIRLLTSKDDSYAQYAPIIDHCRNLLNLYPNWKIQHCYREANACADALLFIANRIFVY</sequence>
<dbReference type="InterPro" id="IPR044730">
    <property type="entry name" value="RNase_H-like_dom_plant"/>
</dbReference>
<dbReference type="Pfam" id="PF13456">
    <property type="entry name" value="RVT_3"/>
    <property type="match status" value="1"/>
</dbReference>